<dbReference type="Pfam" id="PF00206">
    <property type="entry name" value="Lyase_1"/>
    <property type="match status" value="1"/>
</dbReference>
<evidence type="ECO:0000313" key="10">
    <source>
        <dbReference type="Proteomes" id="UP000824890"/>
    </source>
</evidence>
<protein>
    <recommendedName>
        <fullName evidence="3">fumarate hydratase</fullName>
        <ecNumber evidence="3">4.2.1.2</ecNumber>
    </recommendedName>
</protein>
<evidence type="ECO:0000256" key="4">
    <source>
        <dbReference type="ARBA" id="ARBA00022692"/>
    </source>
</evidence>
<dbReference type="NCBIfam" id="NF008909">
    <property type="entry name" value="PRK12273.1"/>
    <property type="match status" value="1"/>
</dbReference>
<dbReference type="EC" id="4.2.1.2" evidence="3"/>
<name>A0ABQ8A4W2_BRANA</name>
<dbReference type="Gene3D" id="1.20.200.10">
    <property type="entry name" value="Fumarase/aspartase (Central domain)"/>
    <property type="match status" value="1"/>
</dbReference>
<comment type="subcellular location">
    <subcellularLocation>
        <location evidence="1">Membrane</location>
    </subcellularLocation>
</comment>
<dbReference type="NCBIfam" id="TIGR00979">
    <property type="entry name" value="fumC_II"/>
    <property type="match status" value="1"/>
</dbReference>
<organism evidence="9 10">
    <name type="scientific">Brassica napus</name>
    <name type="common">Rape</name>
    <dbReference type="NCBI Taxonomy" id="3708"/>
    <lineage>
        <taxon>Eukaryota</taxon>
        <taxon>Viridiplantae</taxon>
        <taxon>Streptophyta</taxon>
        <taxon>Embryophyta</taxon>
        <taxon>Tracheophyta</taxon>
        <taxon>Spermatophyta</taxon>
        <taxon>Magnoliopsida</taxon>
        <taxon>eudicotyledons</taxon>
        <taxon>Gunneridae</taxon>
        <taxon>Pentapetalae</taxon>
        <taxon>rosids</taxon>
        <taxon>malvids</taxon>
        <taxon>Brassicales</taxon>
        <taxon>Brassicaceae</taxon>
        <taxon>Brassiceae</taxon>
        <taxon>Brassica</taxon>
    </lineage>
</organism>
<evidence type="ECO:0000256" key="2">
    <source>
        <dbReference type="ARBA" id="ARBA00009084"/>
    </source>
</evidence>
<dbReference type="EMBL" id="JAGKQM010000014">
    <property type="protein sequence ID" value="KAH0887550.1"/>
    <property type="molecule type" value="Genomic_DNA"/>
</dbReference>
<dbReference type="InterPro" id="IPR005677">
    <property type="entry name" value="Fum_hydII"/>
</dbReference>
<dbReference type="InterPro" id="IPR018951">
    <property type="entry name" value="Fumarase_C_C"/>
</dbReference>
<dbReference type="PROSITE" id="PS00163">
    <property type="entry name" value="FUMARATE_LYASES"/>
    <property type="match status" value="1"/>
</dbReference>
<keyword evidence="5" id="KW-0472">Membrane</keyword>
<dbReference type="CDD" id="cd01362">
    <property type="entry name" value="Fumarase_classII"/>
    <property type="match status" value="1"/>
</dbReference>
<keyword evidence="6" id="KW-0456">Lyase</keyword>
<dbReference type="HAMAP" id="MF_00743">
    <property type="entry name" value="FumaraseC"/>
    <property type="match status" value="1"/>
</dbReference>
<evidence type="ECO:0000256" key="6">
    <source>
        <dbReference type="ARBA" id="ARBA00023239"/>
    </source>
</evidence>
<feature type="domain" description="Fumarate lyase N-terminal" evidence="7">
    <location>
        <begin position="249"/>
        <end position="579"/>
    </location>
</feature>
<keyword evidence="4" id="KW-0812">Transmembrane</keyword>
<dbReference type="PRINTS" id="PR00149">
    <property type="entry name" value="FUMRATELYASE"/>
</dbReference>
<evidence type="ECO:0000259" key="8">
    <source>
        <dbReference type="Pfam" id="PF10415"/>
    </source>
</evidence>
<accession>A0ABQ8A4W2</accession>
<dbReference type="InterPro" id="IPR020557">
    <property type="entry name" value="Fumarate_lyase_CS"/>
</dbReference>
<evidence type="ECO:0000259" key="7">
    <source>
        <dbReference type="Pfam" id="PF00206"/>
    </source>
</evidence>
<dbReference type="Pfam" id="PF10415">
    <property type="entry name" value="FumaraseC_C"/>
    <property type="match status" value="1"/>
</dbReference>
<reference evidence="9 10" key="1">
    <citation type="submission" date="2021-05" db="EMBL/GenBank/DDBJ databases">
        <title>Genome Assembly of Synthetic Allotetraploid Brassica napus Reveals Homoeologous Exchanges between Subgenomes.</title>
        <authorList>
            <person name="Davis J.T."/>
        </authorList>
    </citation>
    <scope>NUCLEOTIDE SEQUENCE [LARGE SCALE GENOMIC DNA]</scope>
    <source>
        <strain evidence="10">cv. Da-Ae</strain>
        <tissue evidence="9">Seedling</tissue>
    </source>
</reference>
<dbReference type="PANTHER" id="PTHR11444">
    <property type="entry name" value="ASPARTATEAMMONIA/ARGININOSUCCINATE/ADENYLOSUCCINATE LYASE"/>
    <property type="match status" value="1"/>
</dbReference>
<proteinExistence type="inferred from homology"/>
<dbReference type="Proteomes" id="UP000824890">
    <property type="component" value="Unassembled WGS sequence"/>
</dbReference>
<dbReference type="Gene3D" id="1.10.275.10">
    <property type="entry name" value="Fumarase/aspartase (N-terminal domain)"/>
    <property type="match status" value="1"/>
</dbReference>
<dbReference type="InterPro" id="IPR008948">
    <property type="entry name" value="L-Aspartase-like"/>
</dbReference>
<dbReference type="InterPro" id="IPR023395">
    <property type="entry name" value="MCP_dom_sf"/>
</dbReference>
<evidence type="ECO:0000313" key="9">
    <source>
        <dbReference type="EMBL" id="KAH0887550.1"/>
    </source>
</evidence>
<dbReference type="InterPro" id="IPR022761">
    <property type="entry name" value="Fumarate_lyase_N"/>
</dbReference>
<dbReference type="InterPro" id="IPR000362">
    <property type="entry name" value="Fumarate_lyase_fam"/>
</dbReference>
<dbReference type="PANTHER" id="PTHR11444:SF1">
    <property type="entry name" value="FUMARATE HYDRATASE, MITOCHONDRIAL"/>
    <property type="match status" value="1"/>
</dbReference>
<sequence length="701" mass="76836">MRKKKLVRLEMVRRSLRMRADIRIMKHLVTWPTSKVVLYVGSLEHIFKQEGMRGLYRGLSPTVMALISKLGGLFHNVGPTQELFNFKWLVFSLFLLPVFLNKQWELIFSHALDEDHKLSGVGANVMAASGAGAATTIATNHPLWVVKTRLQSRCHPGDKSVDDLNARDVAVASSICFHINLSARAITFTSFEMVHRFLQPRRHFETLLHLRPPPMAIYVASRRLSSGTALRAMRSYSTSSFREERDTFGPIQVPSDKLWGAQTQRSLQNFEIGGERERMPEPIVRAFGVLKKCAAKVNMEYGLDPTIGKAIMEAAQEVAEGKLNHHFPLVVWQTGSGTQSNMNANEVIANRAAEILGRKRGEKCVHPNDHVNRSQSSNDTFPTVMHIAAATEINSRLIPSLKTLHSTLHSKSFDFKDIVKIGRTHTQDATPLTLGQEFGGYATQVKYGLHRVTCTLPRLYQLAQGGTAVGTGLNTKKGFDVKIAAAVAEETNLPFVTAENKFEALAAHDACVETSGSLNTIATSLMKIANDIRFLGSGPRCGLGELVLPENEPGSSIMPGKVNPTQCEALTMVCAQVMGNHVAVTVGGSNGHFELNVFKPVIASALLHSIRLVADASASFEKNCVRGIEANRERISKLLHESLMLVTSLNPKIGYDNAAAVAKKAHKEGSTLKEAALKLGVLTAEEFDTLVVPEKMIGPSD</sequence>
<dbReference type="SUPFAM" id="SSF103506">
    <property type="entry name" value="Mitochondrial carrier"/>
    <property type="match status" value="1"/>
</dbReference>
<evidence type="ECO:0000256" key="5">
    <source>
        <dbReference type="ARBA" id="ARBA00023136"/>
    </source>
</evidence>
<dbReference type="SUPFAM" id="SSF48557">
    <property type="entry name" value="L-aspartase-like"/>
    <property type="match status" value="1"/>
</dbReference>
<evidence type="ECO:0000256" key="3">
    <source>
        <dbReference type="ARBA" id="ARBA00012921"/>
    </source>
</evidence>
<dbReference type="Gene3D" id="1.10.40.30">
    <property type="entry name" value="Fumarase/aspartase (C-terminal domain)"/>
    <property type="match status" value="1"/>
</dbReference>
<comment type="caution">
    <text evidence="9">The sequence shown here is derived from an EMBL/GenBank/DDBJ whole genome shotgun (WGS) entry which is preliminary data.</text>
</comment>
<keyword evidence="10" id="KW-1185">Reference proteome</keyword>
<comment type="similarity">
    <text evidence="2">Belongs to the class-II fumarase/aspartase family. Fumarase subfamily.</text>
</comment>
<evidence type="ECO:0000256" key="1">
    <source>
        <dbReference type="ARBA" id="ARBA00004370"/>
    </source>
</evidence>
<gene>
    <name evidence="9" type="ORF">HID58_063646</name>
</gene>
<dbReference type="InterPro" id="IPR024083">
    <property type="entry name" value="Fumarase/histidase_N"/>
</dbReference>
<feature type="domain" description="Fumarase C C-terminal" evidence="8">
    <location>
        <begin position="645"/>
        <end position="697"/>
    </location>
</feature>
<dbReference type="Gene3D" id="1.50.40.10">
    <property type="entry name" value="Mitochondrial carrier domain"/>
    <property type="match status" value="1"/>
</dbReference>